<evidence type="ECO:0000313" key="7">
    <source>
        <dbReference type="Proteomes" id="UP000324479"/>
    </source>
</evidence>
<keyword evidence="2 3" id="KW-0949">S-adenosyl-L-methionine</keyword>
<evidence type="ECO:0000256" key="1">
    <source>
        <dbReference type="ARBA" id="ARBA00022679"/>
    </source>
</evidence>
<dbReference type="GO" id="GO:0016743">
    <property type="term" value="F:carboxyl- or carbamoyltransferase activity"/>
    <property type="evidence" value="ECO:0007669"/>
    <property type="project" value="UniProtKB-UniRule"/>
</dbReference>
<dbReference type="Proteomes" id="UP000324479">
    <property type="component" value="Unassembled WGS sequence"/>
</dbReference>
<accession>A0A5M6CW28</accession>
<comment type="function">
    <text evidence="3">Catalyzes the conversion of S-adenosyl-L-methionine (SAM) to carboxy-S-adenosyl-L-methionine (Cx-SAM).</text>
</comment>
<keyword evidence="1 3" id="KW-0808">Transferase</keyword>
<dbReference type="EMBL" id="VWOX01000020">
    <property type="protein sequence ID" value="KAA5539283.1"/>
    <property type="molecule type" value="Genomic_DNA"/>
</dbReference>
<gene>
    <name evidence="3 6" type="primary">cmoA</name>
    <name evidence="6" type="ORF">FYK55_24525</name>
</gene>
<dbReference type="InterPro" id="IPR029063">
    <property type="entry name" value="SAM-dependent_MTases_sf"/>
</dbReference>
<dbReference type="GO" id="GO:0002098">
    <property type="term" value="P:tRNA wobble uridine modification"/>
    <property type="evidence" value="ECO:0007669"/>
    <property type="project" value="InterPro"/>
</dbReference>
<evidence type="ECO:0000256" key="3">
    <source>
        <dbReference type="HAMAP-Rule" id="MF_01589"/>
    </source>
</evidence>
<evidence type="ECO:0000256" key="4">
    <source>
        <dbReference type="PIRSR" id="PIRSR006325-1"/>
    </source>
</evidence>
<dbReference type="SUPFAM" id="SSF53335">
    <property type="entry name" value="S-adenosyl-L-methionine-dependent methyltransferases"/>
    <property type="match status" value="1"/>
</dbReference>
<feature type="binding site" evidence="3 4">
    <location>
        <position position="133"/>
    </location>
    <ligand>
        <name>S-adenosyl-L-methionine</name>
        <dbReference type="ChEBI" id="CHEBI:59789"/>
    </ligand>
</feature>
<feature type="binding site" evidence="3">
    <location>
        <position position="200"/>
    </location>
    <ligand>
        <name>S-adenosyl-L-methionine</name>
        <dbReference type="ChEBI" id="CHEBI:59789"/>
    </ligand>
</feature>
<dbReference type="Gene3D" id="3.40.50.150">
    <property type="entry name" value="Vaccinia Virus protein VP39"/>
    <property type="match status" value="1"/>
</dbReference>
<feature type="binding site" evidence="3 4">
    <location>
        <position position="38"/>
    </location>
    <ligand>
        <name>S-adenosyl-L-methionine</name>
        <dbReference type="ChEBI" id="CHEBI:59789"/>
    </ligand>
</feature>
<evidence type="ECO:0000259" key="5">
    <source>
        <dbReference type="Pfam" id="PF13649"/>
    </source>
</evidence>
<comment type="caution">
    <text evidence="6">The sequence shown here is derived from an EMBL/GenBank/DDBJ whole genome shotgun (WGS) entry which is preliminary data.</text>
</comment>
<comment type="similarity">
    <text evidence="3">Belongs to the class I-like SAM-binding methyltransferase superfamily. Cx-SAM synthase family.</text>
</comment>
<dbReference type="Pfam" id="PF13649">
    <property type="entry name" value="Methyltransf_25"/>
    <property type="match status" value="1"/>
</dbReference>
<dbReference type="InterPro" id="IPR005271">
    <property type="entry name" value="CmoA"/>
</dbReference>
<dbReference type="CDD" id="cd02440">
    <property type="entry name" value="AdoMet_MTases"/>
    <property type="match status" value="1"/>
</dbReference>
<organism evidence="6 7">
    <name type="scientific">Roseiconus nitratireducens</name>
    <dbReference type="NCBI Taxonomy" id="2605748"/>
    <lineage>
        <taxon>Bacteria</taxon>
        <taxon>Pseudomonadati</taxon>
        <taxon>Planctomycetota</taxon>
        <taxon>Planctomycetia</taxon>
        <taxon>Pirellulales</taxon>
        <taxon>Pirellulaceae</taxon>
        <taxon>Roseiconus</taxon>
    </lineage>
</organism>
<name>A0A5M6CW28_9BACT</name>
<evidence type="ECO:0000256" key="2">
    <source>
        <dbReference type="ARBA" id="ARBA00022691"/>
    </source>
</evidence>
<sequence>MSRDQIYALPRDQVGQFQFDEQVARVFPDMIARSVPGYGSILSIIEQLSARFVQPGTQVYDLGCSLGAATLLMQPQIPPDATIHAVDNAPAMIDRLRSRVDQIRQRPTLAKVQVHLADVVDFPMDHASLVVLNFTLQFIASDRRRELLDRICQALIPGGALLLSEKICFDDPHQQQLLSDLHLDFKRACGYSELEIAQKRTSLEKTLIPESLATHTERLQAAGFATVAPWFQCFNFASILAIKGGQGR</sequence>
<dbReference type="RefSeq" id="WP_150079281.1">
    <property type="nucleotide sequence ID" value="NZ_VWOX01000020.1"/>
</dbReference>
<keyword evidence="7" id="KW-1185">Reference proteome</keyword>
<dbReference type="AlphaFoldDB" id="A0A5M6CW28"/>
<comment type="catalytic activity">
    <reaction evidence="3">
        <text>prephenate + S-adenosyl-L-methionine = carboxy-S-adenosyl-L-methionine + 3-phenylpyruvate + H2O</text>
        <dbReference type="Rhea" id="RHEA:51692"/>
        <dbReference type="ChEBI" id="CHEBI:15377"/>
        <dbReference type="ChEBI" id="CHEBI:18005"/>
        <dbReference type="ChEBI" id="CHEBI:29934"/>
        <dbReference type="ChEBI" id="CHEBI:59789"/>
        <dbReference type="ChEBI" id="CHEBI:134278"/>
    </reaction>
</comment>
<reference evidence="6 7" key="1">
    <citation type="submission" date="2019-08" db="EMBL/GenBank/DDBJ databases">
        <authorList>
            <person name="Dhanesh K."/>
            <person name="Kumar G."/>
            <person name="Sasikala C."/>
            <person name="Venkata Ramana C."/>
        </authorList>
    </citation>
    <scope>NUCLEOTIDE SEQUENCE [LARGE SCALE GENOMIC DNA]</scope>
    <source>
        <strain evidence="6 7">JC645</strain>
    </source>
</reference>
<dbReference type="InterPro" id="IPR041698">
    <property type="entry name" value="Methyltransf_25"/>
</dbReference>
<evidence type="ECO:0000313" key="6">
    <source>
        <dbReference type="EMBL" id="KAA5539283.1"/>
    </source>
</evidence>
<feature type="binding site" evidence="3 4">
    <location>
        <begin position="63"/>
        <end position="65"/>
    </location>
    <ligand>
        <name>S-adenosyl-L-methionine</name>
        <dbReference type="ChEBI" id="CHEBI:59789"/>
    </ligand>
</feature>
<dbReference type="NCBIfam" id="TIGR00740">
    <property type="entry name" value="carboxy-S-adenosyl-L-methionine synthase CmoA"/>
    <property type="match status" value="1"/>
</dbReference>
<dbReference type="PANTHER" id="PTHR43861:SF2">
    <property type="entry name" value="CARBOXY-S-ADENOSYL-L-METHIONINE SYNTHASE"/>
    <property type="match status" value="1"/>
</dbReference>
<dbReference type="EC" id="2.1.3.-" evidence="3"/>
<dbReference type="PANTHER" id="PTHR43861">
    <property type="entry name" value="TRANS-ACONITATE 2-METHYLTRANSFERASE-RELATED"/>
    <property type="match status" value="1"/>
</dbReference>
<dbReference type="HAMAP" id="MF_01589">
    <property type="entry name" value="Cx_SAM_synthase"/>
    <property type="match status" value="1"/>
</dbReference>
<feature type="domain" description="Methyltransferase" evidence="5">
    <location>
        <begin position="59"/>
        <end position="159"/>
    </location>
</feature>
<dbReference type="PIRSF" id="PIRSF006325">
    <property type="entry name" value="MeTrfase_bac"/>
    <property type="match status" value="1"/>
</dbReference>
<feature type="binding site" evidence="3 4">
    <location>
        <begin position="87"/>
        <end position="88"/>
    </location>
    <ligand>
        <name>S-adenosyl-L-methionine</name>
        <dbReference type="ChEBI" id="CHEBI:59789"/>
    </ligand>
</feature>
<dbReference type="GO" id="GO:1904047">
    <property type="term" value="F:S-adenosyl-L-methionine binding"/>
    <property type="evidence" value="ECO:0007669"/>
    <property type="project" value="UniProtKB-UniRule"/>
</dbReference>
<feature type="binding site" evidence="3">
    <location>
        <begin position="118"/>
        <end position="119"/>
    </location>
    <ligand>
        <name>S-adenosyl-L-methionine</name>
        <dbReference type="ChEBI" id="CHEBI:59789"/>
    </ligand>
</feature>
<proteinExistence type="inferred from homology"/>
<protein>
    <recommendedName>
        <fullName evidence="3">Carboxy-S-adenosyl-L-methionine synthase</fullName>
        <shortName evidence="3">Cx-SAM synthase</shortName>
        <ecNumber evidence="3">2.1.3.-</ecNumber>
    </recommendedName>
</protein>